<dbReference type="InterPro" id="IPR012677">
    <property type="entry name" value="Nucleotide-bd_a/b_plait_sf"/>
</dbReference>
<feature type="domain" description="RRM" evidence="3">
    <location>
        <begin position="34"/>
        <end position="112"/>
    </location>
</feature>
<gene>
    <name evidence="4" type="ORF">ILUMI_18631</name>
</gene>
<evidence type="ECO:0000259" key="3">
    <source>
        <dbReference type="PROSITE" id="PS50102"/>
    </source>
</evidence>
<evidence type="ECO:0000256" key="2">
    <source>
        <dbReference type="PROSITE-ProRule" id="PRU00176"/>
    </source>
</evidence>
<dbReference type="Gene3D" id="3.30.70.330">
    <property type="match status" value="3"/>
</dbReference>
<feature type="non-terminal residue" evidence="4">
    <location>
        <position position="1"/>
    </location>
</feature>
<feature type="domain" description="RRM" evidence="3">
    <location>
        <begin position="114"/>
        <end position="202"/>
    </location>
</feature>
<proteinExistence type="predicted"/>
<accession>A0A8K0CNU0</accession>
<sequence>MLEETTNYPVIQENGQRVCGPPRGWMKPAPKNGSEIFIGKLPPSLLEDELFEIFSRVGEIYQIRLMVDFSGHNRGFGFVTYENVEQAKMAVEQFNGYPVRPNHQIGVFKSVDNRRLYIGGIMEDKTKNEIKTALECYVDELKDIIVYPAHAPNQQAHNRGYVFAEFATHRDAAMARKLLSSGVKLWMNSPSPLRVKILYVRNLPCQITKEQLHLYLVQYVGLGNITRVYKKYDYGFIHFQYRNAAQTALSILNGLTIWDKKIEVTWSRPRVYSKENRLKRVADNFCKSVPPKLRRQ</sequence>
<dbReference type="InterPro" id="IPR035979">
    <property type="entry name" value="RBD_domain_sf"/>
</dbReference>
<dbReference type="OrthoDB" id="3800936at2759"/>
<name>A0A8K0CNU0_IGNLU</name>
<keyword evidence="5" id="KW-1185">Reference proteome</keyword>
<dbReference type="InterPro" id="IPR000504">
    <property type="entry name" value="RRM_dom"/>
</dbReference>
<dbReference type="PANTHER" id="PTHR21245">
    <property type="entry name" value="HETEROGENEOUS NUCLEAR RIBONUCLEOPROTEIN"/>
    <property type="match status" value="1"/>
</dbReference>
<reference evidence="4" key="1">
    <citation type="submission" date="2019-08" db="EMBL/GenBank/DDBJ databases">
        <title>The genome of the North American firefly Photinus pyralis.</title>
        <authorList>
            <consortium name="Photinus pyralis genome working group"/>
            <person name="Fallon T.R."/>
            <person name="Sander Lower S.E."/>
            <person name="Weng J.-K."/>
        </authorList>
    </citation>
    <scope>NUCLEOTIDE SEQUENCE</scope>
    <source>
        <strain evidence="4">TRF0915ILg1</strain>
        <tissue evidence="4">Whole body</tissue>
    </source>
</reference>
<feature type="domain" description="RRM" evidence="3">
    <location>
        <begin position="196"/>
        <end position="269"/>
    </location>
</feature>
<protein>
    <recommendedName>
        <fullName evidence="3">RRM domain-containing protein</fullName>
    </recommendedName>
</protein>
<keyword evidence="1 2" id="KW-0694">RNA-binding</keyword>
<dbReference type="SUPFAM" id="SSF54928">
    <property type="entry name" value="RNA-binding domain, RBD"/>
    <property type="match status" value="2"/>
</dbReference>
<dbReference type="SMART" id="SM00360">
    <property type="entry name" value="RRM"/>
    <property type="match status" value="3"/>
</dbReference>
<evidence type="ECO:0000313" key="5">
    <source>
        <dbReference type="Proteomes" id="UP000801492"/>
    </source>
</evidence>
<dbReference type="Proteomes" id="UP000801492">
    <property type="component" value="Unassembled WGS sequence"/>
</dbReference>
<evidence type="ECO:0000313" key="4">
    <source>
        <dbReference type="EMBL" id="KAF2887542.1"/>
    </source>
</evidence>
<evidence type="ECO:0000256" key="1">
    <source>
        <dbReference type="ARBA" id="ARBA00022884"/>
    </source>
</evidence>
<comment type="caution">
    <text evidence="4">The sequence shown here is derived from an EMBL/GenBank/DDBJ whole genome shotgun (WGS) entry which is preliminary data.</text>
</comment>
<organism evidence="4 5">
    <name type="scientific">Ignelater luminosus</name>
    <name type="common">Cucubano</name>
    <name type="synonym">Pyrophorus luminosus</name>
    <dbReference type="NCBI Taxonomy" id="2038154"/>
    <lineage>
        <taxon>Eukaryota</taxon>
        <taxon>Metazoa</taxon>
        <taxon>Ecdysozoa</taxon>
        <taxon>Arthropoda</taxon>
        <taxon>Hexapoda</taxon>
        <taxon>Insecta</taxon>
        <taxon>Pterygota</taxon>
        <taxon>Neoptera</taxon>
        <taxon>Endopterygota</taxon>
        <taxon>Coleoptera</taxon>
        <taxon>Polyphaga</taxon>
        <taxon>Elateriformia</taxon>
        <taxon>Elateroidea</taxon>
        <taxon>Elateridae</taxon>
        <taxon>Agrypninae</taxon>
        <taxon>Pyrophorini</taxon>
        <taxon>Ignelater</taxon>
    </lineage>
</organism>
<dbReference type="GO" id="GO:0003723">
    <property type="term" value="F:RNA binding"/>
    <property type="evidence" value="ECO:0007669"/>
    <property type="project" value="UniProtKB-UniRule"/>
</dbReference>
<dbReference type="EMBL" id="VTPC01082953">
    <property type="protein sequence ID" value="KAF2887542.1"/>
    <property type="molecule type" value="Genomic_DNA"/>
</dbReference>
<dbReference type="PROSITE" id="PS50102">
    <property type="entry name" value="RRM"/>
    <property type="match status" value="3"/>
</dbReference>
<dbReference type="Pfam" id="PF00076">
    <property type="entry name" value="RRM_1"/>
    <property type="match status" value="2"/>
</dbReference>
<dbReference type="AlphaFoldDB" id="A0A8K0CNU0"/>